<comment type="similarity">
    <text evidence="1">Belongs to the plant acyltransferase family.</text>
</comment>
<dbReference type="InterPro" id="IPR050317">
    <property type="entry name" value="Plant_Fungal_Acyltransferase"/>
</dbReference>
<keyword evidence="3" id="KW-1185">Reference proteome</keyword>
<dbReference type="EMBL" id="DF973907">
    <property type="protein sequence ID" value="GAU42260.1"/>
    <property type="molecule type" value="Genomic_DNA"/>
</dbReference>
<reference evidence="3" key="1">
    <citation type="journal article" date="2017" name="Front. Plant Sci.">
        <title>Climate Clever Clovers: New Paradigm to Reduce the Environmental Footprint of Ruminants by Breeding Low Methanogenic Forages Utilizing Haplotype Variation.</title>
        <authorList>
            <person name="Kaur P."/>
            <person name="Appels R."/>
            <person name="Bayer P.E."/>
            <person name="Keeble-Gagnere G."/>
            <person name="Wang J."/>
            <person name="Hirakawa H."/>
            <person name="Shirasawa K."/>
            <person name="Vercoe P."/>
            <person name="Stefanova K."/>
            <person name="Durmic Z."/>
            <person name="Nichols P."/>
            <person name="Revell C."/>
            <person name="Isobe S.N."/>
            <person name="Edwards D."/>
            <person name="Erskine W."/>
        </authorList>
    </citation>
    <scope>NUCLEOTIDE SEQUENCE [LARGE SCALE GENOMIC DNA]</scope>
    <source>
        <strain evidence="3">cv. Daliak</strain>
    </source>
</reference>
<evidence type="ECO:0008006" key="4">
    <source>
        <dbReference type="Google" id="ProtNLM"/>
    </source>
</evidence>
<protein>
    <recommendedName>
        <fullName evidence="4">Omega-hydroxypalmitate O-feruloyl transferase</fullName>
    </recommendedName>
</protein>
<evidence type="ECO:0000313" key="2">
    <source>
        <dbReference type="EMBL" id="GAU42260.1"/>
    </source>
</evidence>
<evidence type="ECO:0000256" key="1">
    <source>
        <dbReference type="ARBA" id="ARBA00009861"/>
    </source>
</evidence>
<dbReference type="GO" id="GO:0016747">
    <property type="term" value="F:acyltransferase activity, transferring groups other than amino-acyl groups"/>
    <property type="evidence" value="ECO:0007669"/>
    <property type="project" value="TreeGrafter"/>
</dbReference>
<accession>A0A2Z6NZA7</accession>
<dbReference type="Proteomes" id="UP000242715">
    <property type="component" value="Unassembled WGS sequence"/>
</dbReference>
<dbReference type="InterPro" id="IPR023213">
    <property type="entry name" value="CAT-like_dom_sf"/>
</dbReference>
<evidence type="ECO:0000313" key="3">
    <source>
        <dbReference type="Proteomes" id="UP000242715"/>
    </source>
</evidence>
<organism evidence="2 3">
    <name type="scientific">Trifolium subterraneum</name>
    <name type="common">Subterranean clover</name>
    <dbReference type="NCBI Taxonomy" id="3900"/>
    <lineage>
        <taxon>Eukaryota</taxon>
        <taxon>Viridiplantae</taxon>
        <taxon>Streptophyta</taxon>
        <taxon>Embryophyta</taxon>
        <taxon>Tracheophyta</taxon>
        <taxon>Spermatophyta</taxon>
        <taxon>Magnoliopsida</taxon>
        <taxon>eudicotyledons</taxon>
        <taxon>Gunneridae</taxon>
        <taxon>Pentapetalae</taxon>
        <taxon>rosids</taxon>
        <taxon>fabids</taxon>
        <taxon>Fabales</taxon>
        <taxon>Fabaceae</taxon>
        <taxon>Papilionoideae</taxon>
        <taxon>50 kb inversion clade</taxon>
        <taxon>NPAAA clade</taxon>
        <taxon>Hologalegina</taxon>
        <taxon>IRL clade</taxon>
        <taxon>Trifolieae</taxon>
        <taxon>Trifolium</taxon>
    </lineage>
</organism>
<dbReference type="Gene3D" id="3.30.559.10">
    <property type="entry name" value="Chloramphenicol acetyltransferase-like domain"/>
    <property type="match status" value="2"/>
</dbReference>
<proteinExistence type="inferred from homology"/>
<dbReference type="PANTHER" id="PTHR31642:SF189">
    <property type="entry name" value="ACYLTRANSFERASE GLAUCE"/>
    <property type="match status" value="1"/>
</dbReference>
<sequence length="454" mass="51575">MHSLTHFMETISQDTPLLLQDRKVTIHKTSMVFPSKQTEKKSLFLSNIDKVLNFDVKTVHFFEANQDFPPQIVTEKLKKALEDVLVDYEFLAGRIEMNYETNRLEIDCNAEGVGFVVASSEYKLNQLGNLAYPNQAFEQFVHKTNDFLKIGDIPLCVVQLTSFKCGGFSIGITTSHATFDGLSFKTFLDNLASLAANKPLSVIPCHDRQLLAARSPPCVNFPHPEMINLDDLPSGIEHGIFEASLDKHDFKVFQLTSKNINNLKEKAKVINNTAHVTGFNVITTHLWRCKALSRPYDPNRSSTILYAVDIRSKLNPPLLKSYTGNAVLTAYASTKCEELKEGEFSRLVEMVAEGSRRMSDEYARSIIDWGELYNGLPNGEVLVSSWWRLGFEDVLYPWGKPKYCCPVVYQRKNIILLFPPYRSCEDGDVELNIRVALPPKEMEKFQSLFYSFLI</sequence>
<dbReference type="PANTHER" id="PTHR31642">
    <property type="entry name" value="TRICHOTHECENE 3-O-ACETYLTRANSFERASE"/>
    <property type="match status" value="1"/>
</dbReference>
<name>A0A2Z6NZA7_TRISU</name>
<gene>
    <name evidence="2" type="ORF">TSUD_327380</name>
</gene>
<dbReference type="OrthoDB" id="671439at2759"/>
<dbReference type="AlphaFoldDB" id="A0A2Z6NZA7"/>
<dbReference type="Pfam" id="PF02458">
    <property type="entry name" value="Transferase"/>
    <property type="match status" value="1"/>
</dbReference>